<protein>
    <submittedName>
        <fullName evidence="1">Unannotated protein</fullName>
    </submittedName>
</protein>
<gene>
    <name evidence="1" type="ORF">UFOPK2086_01069</name>
</gene>
<evidence type="ECO:0000313" key="1">
    <source>
        <dbReference type="EMBL" id="CAB4641909.1"/>
    </source>
</evidence>
<dbReference type="AntiFam" id="ANF00280">
    <property type="entry name" value="Spurious ORF (shadow ORF of PyrG)"/>
</dbReference>
<dbReference type="EMBL" id="CAEZVQ010000166">
    <property type="protein sequence ID" value="CAB4641909.1"/>
    <property type="molecule type" value="Genomic_DNA"/>
</dbReference>
<reference evidence="1" key="1">
    <citation type="submission" date="2020-05" db="EMBL/GenBank/DDBJ databases">
        <authorList>
            <person name="Chiriac C."/>
            <person name="Salcher M."/>
            <person name="Ghai R."/>
            <person name="Kavagutti S V."/>
        </authorList>
    </citation>
    <scope>NUCLEOTIDE SEQUENCE</scope>
</reference>
<organism evidence="1">
    <name type="scientific">freshwater metagenome</name>
    <dbReference type="NCBI Taxonomy" id="449393"/>
    <lineage>
        <taxon>unclassified sequences</taxon>
        <taxon>metagenomes</taxon>
        <taxon>ecological metagenomes</taxon>
    </lineage>
</organism>
<proteinExistence type="predicted"/>
<dbReference type="AlphaFoldDB" id="A0A6J6K210"/>
<sequence>MQITHIVTPGLVAELTDGLKEGQNLNVAHCSAHFRDDNICVLSRDALNAAFDFIGDVRNDLNCLSEIITTTLGGQHSLINTASGGI</sequence>
<accession>A0A6J6K210</accession>
<name>A0A6J6K210_9ZZZZ</name>